<dbReference type="Pfam" id="PF00620">
    <property type="entry name" value="RhoGAP"/>
    <property type="match status" value="1"/>
</dbReference>
<dbReference type="SMART" id="SM00324">
    <property type="entry name" value="RhoGAP"/>
    <property type="match status" value="1"/>
</dbReference>
<dbReference type="OrthoDB" id="10061772at2759"/>
<sequence>MISLDESKDEEAFVDLFKREHNEQFYVLVKMHLSFLLNMPTEETELLCEKSKNKKWNVVPFGKKTKHKNLNEAFFITQDLFNQVYQLIHVIKQDENLNCEGLFRRTGSVERQNELKGLLSQGHKINFVKNRYTVHDCASVLKSLLSDLPEPLTNAMHQFKVMQCLQLLCLLLPKENKELLKDVFCLLYEVTLHEKANKMSAENLAKLFTPHLLCPRKLSPEILLKESQSLFGMVSFMIRKYPELFKVPGAAHTVFTFVDNKLTAKENEVNVTETALAQLYAHIQGLPESSKKRKLVKQFNKENGQGTPLQVLRSSGAKNKGFGDSIKKHMFHKKLIKSMKKSGFSQLKSASSEEVLHTPPMQRKTSRGRLFCHNNDSSSEDEELTSKHLKGCIGERLERQRSKSDSDISLGEVSGISGQYLTSTPACRPLLSYRNEVFTPEDENRRSMSPITRSAQRMPRAMQETMMTPRSRKPVLLVSGTNINHLAKVSPTHSVSVYQHFEEEQIYTPEHQHPATITTKEGAPSPEKGLKRPFDQASASTSSDHEVIQKQFTKSKSDGNLIFGPDAPKSLKLNKTDSPKHLSTTFKQYLNSRDIVADESLSDSSFSSRSDDFQSYTELHNDLTNSISMAVNAQEEKISDSMLYILDGNCPDDDSEGGKELVLKPRQFDKDGKPIVFETSF</sequence>
<proteinExistence type="predicted"/>
<dbReference type="PANTHER" id="PTHR14963">
    <property type="entry name" value="RHO GTPASE ACTIVATING PROTEIN 18,19-RELATED"/>
    <property type="match status" value="1"/>
</dbReference>
<feature type="domain" description="Rho-GAP" evidence="3">
    <location>
        <begin position="68"/>
        <end position="245"/>
    </location>
</feature>
<gene>
    <name evidence="4" type="ORF">GWI33_004477</name>
</gene>
<name>A0A834IN10_RHYFE</name>
<dbReference type="PANTHER" id="PTHR14963:SF7">
    <property type="entry name" value="RHO GTPASE-ACTIVATING PROTEIN 19"/>
    <property type="match status" value="1"/>
</dbReference>
<dbReference type="AlphaFoldDB" id="A0A834IN10"/>
<protein>
    <recommendedName>
        <fullName evidence="3">Rho-GAP domain-containing protein</fullName>
    </recommendedName>
</protein>
<dbReference type="GO" id="GO:0051056">
    <property type="term" value="P:regulation of small GTPase mediated signal transduction"/>
    <property type="evidence" value="ECO:0007669"/>
    <property type="project" value="TreeGrafter"/>
</dbReference>
<organism evidence="4 5">
    <name type="scientific">Rhynchophorus ferrugineus</name>
    <name type="common">Red palm weevil</name>
    <name type="synonym">Curculio ferrugineus</name>
    <dbReference type="NCBI Taxonomy" id="354439"/>
    <lineage>
        <taxon>Eukaryota</taxon>
        <taxon>Metazoa</taxon>
        <taxon>Ecdysozoa</taxon>
        <taxon>Arthropoda</taxon>
        <taxon>Hexapoda</taxon>
        <taxon>Insecta</taxon>
        <taxon>Pterygota</taxon>
        <taxon>Neoptera</taxon>
        <taxon>Endopterygota</taxon>
        <taxon>Coleoptera</taxon>
        <taxon>Polyphaga</taxon>
        <taxon>Cucujiformia</taxon>
        <taxon>Curculionidae</taxon>
        <taxon>Dryophthorinae</taxon>
        <taxon>Rhynchophorus</taxon>
    </lineage>
</organism>
<accession>A0A834IN10</accession>
<evidence type="ECO:0000313" key="4">
    <source>
        <dbReference type="EMBL" id="KAF7281613.1"/>
    </source>
</evidence>
<comment type="caution">
    <text evidence="4">The sequence shown here is derived from an EMBL/GenBank/DDBJ whole genome shotgun (WGS) entry which is preliminary data.</text>
</comment>
<evidence type="ECO:0000313" key="5">
    <source>
        <dbReference type="Proteomes" id="UP000625711"/>
    </source>
</evidence>
<evidence type="ECO:0000256" key="1">
    <source>
        <dbReference type="ARBA" id="ARBA00022468"/>
    </source>
</evidence>
<dbReference type="GO" id="GO:0007165">
    <property type="term" value="P:signal transduction"/>
    <property type="evidence" value="ECO:0007669"/>
    <property type="project" value="InterPro"/>
</dbReference>
<keyword evidence="5" id="KW-1185">Reference proteome</keyword>
<feature type="region of interest" description="Disordered" evidence="2">
    <location>
        <begin position="507"/>
        <end position="578"/>
    </location>
</feature>
<dbReference type="EMBL" id="JAACXV010000232">
    <property type="protein sequence ID" value="KAF7281613.1"/>
    <property type="molecule type" value="Genomic_DNA"/>
</dbReference>
<dbReference type="PROSITE" id="PS50238">
    <property type="entry name" value="RHOGAP"/>
    <property type="match status" value="1"/>
</dbReference>
<feature type="region of interest" description="Disordered" evidence="2">
    <location>
        <begin position="347"/>
        <end position="383"/>
    </location>
</feature>
<evidence type="ECO:0000256" key="2">
    <source>
        <dbReference type="SAM" id="MobiDB-lite"/>
    </source>
</evidence>
<dbReference type="Gene3D" id="1.10.555.10">
    <property type="entry name" value="Rho GTPase activation protein"/>
    <property type="match status" value="1"/>
</dbReference>
<reference evidence="4" key="1">
    <citation type="submission" date="2020-08" db="EMBL/GenBank/DDBJ databases">
        <title>Genome sequencing and assembly of the red palm weevil Rhynchophorus ferrugineus.</title>
        <authorList>
            <person name="Dias G.B."/>
            <person name="Bergman C.M."/>
            <person name="Manee M."/>
        </authorList>
    </citation>
    <scope>NUCLEOTIDE SEQUENCE</scope>
    <source>
        <strain evidence="4">AA-2017</strain>
        <tissue evidence="4">Whole larva</tissue>
    </source>
</reference>
<dbReference type="SUPFAM" id="SSF48350">
    <property type="entry name" value="GTPase activation domain, GAP"/>
    <property type="match status" value="1"/>
</dbReference>
<evidence type="ECO:0000259" key="3">
    <source>
        <dbReference type="PROSITE" id="PS50238"/>
    </source>
</evidence>
<dbReference type="InterPro" id="IPR000198">
    <property type="entry name" value="RhoGAP_dom"/>
</dbReference>
<keyword evidence="1" id="KW-0343">GTPase activation</keyword>
<feature type="region of interest" description="Disordered" evidence="2">
    <location>
        <begin position="441"/>
        <end position="468"/>
    </location>
</feature>
<dbReference type="GO" id="GO:0005096">
    <property type="term" value="F:GTPase activator activity"/>
    <property type="evidence" value="ECO:0007669"/>
    <property type="project" value="UniProtKB-KW"/>
</dbReference>
<dbReference type="Proteomes" id="UP000625711">
    <property type="component" value="Unassembled WGS sequence"/>
</dbReference>
<dbReference type="GO" id="GO:0005737">
    <property type="term" value="C:cytoplasm"/>
    <property type="evidence" value="ECO:0007669"/>
    <property type="project" value="TreeGrafter"/>
</dbReference>
<dbReference type="InterPro" id="IPR008936">
    <property type="entry name" value="Rho_GTPase_activation_prot"/>
</dbReference>